<reference evidence="14 16" key="3">
    <citation type="submission" date="2016-10" db="EMBL/GenBank/DDBJ databases">
        <authorList>
            <person name="Varghese N."/>
            <person name="Submissions S."/>
        </authorList>
    </citation>
    <scope>NUCLEOTIDE SEQUENCE [LARGE SCALE GENOMIC DNA]</scope>
    <source>
        <strain evidence="14 16">CGMCC 1.6501</strain>
    </source>
</reference>
<dbReference type="GO" id="GO:0071555">
    <property type="term" value="P:cell wall organization"/>
    <property type="evidence" value="ECO:0007669"/>
    <property type="project" value="UniProtKB-KW"/>
</dbReference>
<sequence>MNKDIYFTREYAQVNELIENGKSLYYEIKSRHGHITLGAIKREIDTPVDGERYYDLITPYGYGGPVIHECTNLKQLLSEFQECFTRYCRDNNIVSEFVRFNPLFQNQEPFREMYDVSYIRNTVGTDLECSEDTFQSEFCSSARRKVRKLLRNDKISCTLTRGFEDIEEFLEIYNDTMTRQHATGFYYFDREYFYEMKRQFGDDLFTTSVYYEDEIIAMGLYFISGNIIHDHLNGTRSKYLNFSPAYLLKYTAMNWAKENGFSVIHYGGGVSNSEEDSVLKFKKRFSNSTEFKFHIGRKIWNQEVYDRLCRMTGADTETDFFPAYRANDGQKKKVAV</sequence>
<dbReference type="GO" id="GO:0009252">
    <property type="term" value="P:peptidoglycan biosynthetic process"/>
    <property type="evidence" value="ECO:0007669"/>
    <property type="project" value="UniProtKB-KW"/>
</dbReference>
<dbReference type="Pfam" id="PF13480">
    <property type="entry name" value="Acetyltransf_6"/>
    <property type="match status" value="1"/>
</dbReference>
<evidence type="ECO:0000313" key="15">
    <source>
        <dbReference type="Proteomes" id="UP000034029"/>
    </source>
</evidence>
<proteinExistence type="inferred from homology"/>
<evidence type="ECO:0000256" key="3">
    <source>
        <dbReference type="ARBA" id="ARBA00022679"/>
    </source>
</evidence>
<dbReference type="Gene3D" id="3.40.630.30">
    <property type="match status" value="1"/>
</dbReference>
<evidence type="ECO:0000256" key="8">
    <source>
        <dbReference type="ARBA" id="ARBA00039074"/>
    </source>
</evidence>
<keyword evidence="6" id="KW-0012">Acyltransferase</keyword>
<dbReference type="AlphaFoldDB" id="A0A0F7HK72"/>
<dbReference type="OrthoDB" id="9785911at2"/>
<evidence type="ECO:0000313" key="13">
    <source>
        <dbReference type="EMBL" id="AKG73481.1"/>
    </source>
</evidence>
<dbReference type="GO" id="GO:0008360">
    <property type="term" value="P:regulation of cell shape"/>
    <property type="evidence" value="ECO:0007669"/>
    <property type="project" value="UniProtKB-KW"/>
</dbReference>
<dbReference type="InterPro" id="IPR016181">
    <property type="entry name" value="Acyl_CoA_acyltransferase"/>
</dbReference>
<evidence type="ECO:0000313" key="14">
    <source>
        <dbReference type="EMBL" id="SFK51227.1"/>
    </source>
</evidence>
<dbReference type="PROSITE" id="PS51191">
    <property type="entry name" value="FEMABX"/>
    <property type="match status" value="1"/>
</dbReference>
<dbReference type="KEGG" id="shv:AAT16_04175"/>
<organism evidence="14 16">
    <name type="scientific">Salinicoccus halodurans</name>
    <dbReference type="NCBI Taxonomy" id="407035"/>
    <lineage>
        <taxon>Bacteria</taxon>
        <taxon>Bacillati</taxon>
        <taxon>Bacillota</taxon>
        <taxon>Bacilli</taxon>
        <taxon>Bacillales</taxon>
        <taxon>Staphylococcaceae</taxon>
        <taxon>Salinicoccus</taxon>
    </lineage>
</organism>
<dbReference type="EMBL" id="FOTB01000001">
    <property type="protein sequence ID" value="SFK51227.1"/>
    <property type="molecule type" value="Genomic_DNA"/>
</dbReference>
<feature type="domain" description="BioF2-like acetyltransferase" evidence="12">
    <location>
        <begin position="141"/>
        <end position="270"/>
    </location>
</feature>
<evidence type="ECO:0000256" key="11">
    <source>
        <dbReference type="ARBA" id="ARBA00048654"/>
    </source>
</evidence>
<keyword evidence="3" id="KW-0808">Transferase</keyword>
<evidence type="ECO:0000256" key="9">
    <source>
        <dbReference type="ARBA" id="ARBA00040679"/>
    </source>
</evidence>
<comment type="catalytic activity">
    <reaction evidence="11">
        <text>beta-D-GlcNAc-(1-&gt;4)-Mur2Ac(oyl-L-Ala-D-isoglutaminyl-L-Lys-D-Ala-D-Ala)-di-trans,octa-cis-undecaprenyl diphosphate + glycyl-tRNA(Gly) = beta-D-GlcNAc-(1-&gt;4)-Mur2Ac(oyl-L-Ala-D-isoglutaminyl-L-Lys-(N(6)-Gly)-D-Ala-D-Ala)-di-trans,octa-cis-undecaprenyl diphosphate + tRNA(Gly) + H(+)</text>
        <dbReference type="Rhea" id="RHEA:30435"/>
        <dbReference type="Rhea" id="RHEA-COMP:9664"/>
        <dbReference type="Rhea" id="RHEA-COMP:9683"/>
        <dbReference type="ChEBI" id="CHEBI:15378"/>
        <dbReference type="ChEBI" id="CHEBI:62233"/>
        <dbReference type="ChEBI" id="CHEBI:62234"/>
        <dbReference type="ChEBI" id="CHEBI:78442"/>
        <dbReference type="ChEBI" id="CHEBI:78522"/>
        <dbReference type="EC" id="2.3.2.16"/>
    </reaction>
</comment>
<evidence type="ECO:0000256" key="10">
    <source>
        <dbReference type="ARBA" id="ARBA00042933"/>
    </source>
</evidence>
<comment type="subcellular location">
    <subcellularLocation>
        <location evidence="1">Cytoplasm</location>
    </subcellularLocation>
</comment>
<dbReference type="GO" id="GO:0005737">
    <property type="term" value="C:cytoplasm"/>
    <property type="evidence" value="ECO:0007669"/>
    <property type="project" value="UniProtKB-SubCell"/>
</dbReference>
<evidence type="ECO:0000256" key="5">
    <source>
        <dbReference type="ARBA" id="ARBA00022984"/>
    </source>
</evidence>
<accession>A0A0F7HK72</accession>
<reference evidence="13 15" key="1">
    <citation type="journal article" date="2015" name="Int. J. Syst. Evol. Microbiol.">
        <title>Complete genome sequence of Salinicoccus halodurans H3B36, isolated from the Qaidam Basin in China.</title>
        <authorList>
            <person name="Jiang K."/>
            <person name="Xue Y."/>
            <person name="Ma Y."/>
        </authorList>
    </citation>
    <scope>NUCLEOTIDE SEQUENCE [LARGE SCALE GENOMIC DNA]</scope>
    <source>
        <strain evidence="13 15">H3B36</strain>
    </source>
</reference>
<dbReference type="PANTHER" id="PTHR36174:SF1">
    <property type="entry name" value="LIPID II:GLYCINE GLYCYLTRANSFERASE"/>
    <property type="match status" value="1"/>
</dbReference>
<dbReference type="RefSeq" id="WP_046789671.1">
    <property type="nucleotide sequence ID" value="NZ_CP011366.1"/>
</dbReference>
<evidence type="ECO:0000256" key="1">
    <source>
        <dbReference type="ARBA" id="ARBA00004496"/>
    </source>
</evidence>
<evidence type="ECO:0000313" key="16">
    <source>
        <dbReference type="Proteomes" id="UP000183090"/>
    </source>
</evidence>
<dbReference type="EC" id="2.3.2.16" evidence="8"/>
<dbReference type="InterPro" id="IPR050644">
    <property type="entry name" value="PG_Glycine_Bridge_Synth"/>
</dbReference>
<evidence type="ECO:0000256" key="4">
    <source>
        <dbReference type="ARBA" id="ARBA00022960"/>
    </source>
</evidence>
<dbReference type="InterPro" id="IPR003447">
    <property type="entry name" value="FEMABX"/>
</dbReference>
<name>A0A0F7HK72_9STAP</name>
<gene>
    <name evidence="13" type="ORF">AAT16_04175</name>
    <name evidence="14" type="ORF">SAMN05216235_0072</name>
</gene>
<evidence type="ECO:0000256" key="6">
    <source>
        <dbReference type="ARBA" id="ARBA00023315"/>
    </source>
</evidence>
<reference evidence="15" key="2">
    <citation type="submission" date="2015-04" db="EMBL/GenBank/DDBJ databases">
        <title>Complete genome sequence of Salinicoccus halodurans strain H3B36, isolated from the Qaidam basin of China.</title>
        <authorList>
            <person name="Ma Y."/>
            <person name="Jiang K."/>
            <person name="Xue Y."/>
        </authorList>
    </citation>
    <scope>NUCLEOTIDE SEQUENCE [LARGE SCALE GENOMIC DNA]</scope>
    <source>
        <strain evidence="15">H3B36</strain>
    </source>
</reference>
<dbReference type="SUPFAM" id="SSF55729">
    <property type="entry name" value="Acyl-CoA N-acyltransferases (Nat)"/>
    <property type="match status" value="1"/>
</dbReference>
<comment type="similarity">
    <text evidence="2">Belongs to the FemABX family.</text>
</comment>
<keyword evidence="4" id="KW-0133">Cell shape</keyword>
<keyword evidence="5" id="KW-0573">Peptidoglycan synthesis</keyword>
<dbReference type="PANTHER" id="PTHR36174">
    <property type="entry name" value="LIPID II:GLYCINE GLYCYLTRANSFERASE"/>
    <property type="match status" value="1"/>
</dbReference>
<evidence type="ECO:0000256" key="2">
    <source>
        <dbReference type="ARBA" id="ARBA00009943"/>
    </source>
</evidence>
<keyword evidence="15" id="KW-1185">Reference proteome</keyword>
<keyword evidence="7" id="KW-0961">Cell wall biogenesis/degradation</keyword>
<dbReference type="Proteomes" id="UP000183090">
    <property type="component" value="Unassembled WGS sequence"/>
</dbReference>
<dbReference type="GO" id="GO:0016755">
    <property type="term" value="F:aminoacyltransferase activity"/>
    <property type="evidence" value="ECO:0007669"/>
    <property type="project" value="InterPro"/>
</dbReference>
<dbReference type="Proteomes" id="UP000034029">
    <property type="component" value="Chromosome"/>
</dbReference>
<evidence type="ECO:0000259" key="12">
    <source>
        <dbReference type="Pfam" id="PF13480"/>
    </source>
</evidence>
<dbReference type="InterPro" id="IPR038740">
    <property type="entry name" value="BioF2-like_GNAT_dom"/>
</dbReference>
<evidence type="ECO:0000256" key="7">
    <source>
        <dbReference type="ARBA" id="ARBA00023316"/>
    </source>
</evidence>
<dbReference type="EMBL" id="CP011366">
    <property type="protein sequence ID" value="AKG73481.1"/>
    <property type="molecule type" value="Genomic_DNA"/>
</dbReference>
<protein>
    <recommendedName>
        <fullName evidence="9">Lipid II:glycine glycyltransferase</fullName>
        <ecNumber evidence="8">2.3.2.16</ecNumber>
    </recommendedName>
    <alternativeName>
        <fullName evidence="10">Factor essential for expression of methicillin resistance X</fullName>
    </alternativeName>
</protein>